<accession>A0A1T0BBN5</accession>
<proteinExistence type="predicted"/>
<organism evidence="3 4">
    <name type="scientific">[Haemophilus] felis</name>
    <dbReference type="NCBI Taxonomy" id="123822"/>
    <lineage>
        <taxon>Bacteria</taxon>
        <taxon>Pseudomonadati</taxon>
        <taxon>Pseudomonadota</taxon>
        <taxon>Gammaproteobacteria</taxon>
        <taxon>Pasteurellales</taxon>
        <taxon>Pasteurellaceae</taxon>
    </lineage>
</organism>
<protein>
    <recommendedName>
        <fullName evidence="2">Filamentous haemagglutinin FhaB/tRNA nuclease CdiA-like TPS domain-containing protein</fullName>
    </recommendedName>
</protein>
<reference evidence="3 4" key="1">
    <citation type="submission" date="2017-02" db="EMBL/GenBank/DDBJ databases">
        <title>Draft genome sequence of Haemophilus felis CCUG 31170 type strain.</title>
        <authorList>
            <person name="Engstrom-Jakobsson H."/>
            <person name="Salva-Serra F."/>
            <person name="Thorell K."/>
            <person name="Gonzales-Siles L."/>
            <person name="Karlsson R."/>
            <person name="Boulund F."/>
            <person name="Engstrand L."/>
            <person name="Kristiansson E."/>
            <person name="Moore E."/>
        </authorList>
    </citation>
    <scope>NUCLEOTIDE SEQUENCE [LARGE SCALE GENOMIC DNA]</scope>
    <source>
        <strain evidence="3 4">CCUG 31170</strain>
    </source>
</reference>
<evidence type="ECO:0000259" key="2">
    <source>
        <dbReference type="Pfam" id="PF05860"/>
    </source>
</evidence>
<dbReference type="SUPFAM" id="SSF51126">
    <property type="entry name" value="Pectin lyase-like"/>
    <property type="match status" value="1"/>
</dbReference>
<comment type="caution">
    <text evidence="3">The sequence shown here is derived from an EMBL/GenBank/DDBJ whole genome shotgun (WGS) entry which is preliminary data.</text>
</comment>
<dbReference type="InterPro" id="IPR008638">
    <property type="entry name" value="FhaB/CdiA-like_TPS"/>
</dbReference>
<dbReference type="InterPro" id="IPR011050">
    <property type="entry name" value="Pectin_lyase_fold/virulence"/>
</dbReference>
<dbReference type="InterPro" id="IPR012334">
    <property type="entry name" value="Pectin_lyas_fold"/>
</dbReference>
<evidence type="ECO:0000313" key="3">
    <source>
        <dbReference type="EMBL" id="OOS07630.1"/>
    </source>
</evidence>
<dbReference type="EMBL" id="MUYB01000001">
    <property type="protein sequence ID" value="OOS07630.1"/>
    <property type="molecule type" value="Genomic_DNA"/>
</dbReference>
<feature type="compositionally biased region" description="Polar residues" evidence="1">
    <location>
        <begin position="123"/>
        <end position="137"/>
    </location>
</feature>
<evidence type="ECO:0000313" key="4">
    <source>
        <dbReference type="Proteomes" id="UP000190023"/>
    </source>
</evidence>
<gene>
    <name evidence="3" type="ORF">B0188_00730</name>
</gene>
<feature type="region of interest" description="Disordered" evidence="1">
    <location>
        <begin position="123"/>
        <end position="170"/>
    </location>
</feature>
<evidence type="ECO:0000256" key="1">
    <source>
        <dbReference type="SAM" id="MobiDB-lite"/>
    </source>
</evidence>
<feature type="compositionally biased region" description="Polar residues" evidence="1">
    <location>
        <begin position="146"/>
        <end position="170"/>
    </location>
</feature>
<sequence>MTGHQIEQGQIEIESSGLDTSNTNYTQILSQAAKINAGVWAKELKVVAGKNNISHEGVIAATASNELPPAVAIDTQALGGMYADKILLISTQQNAEIQNAGQIWAMAGGVSLNAEGKLVNSGSIVSSEKPNSTQRTASNKEHSTIAIKTNEINNSGQLSSQGRTSGATDL</sequence>
<dbReference type="Pfam" id="PF05860">
    <property type="entry name" value="TPS"/>
    <property type="match status" value="1"/>
</dbReference>
<dbReference type="Proteomes" id="UP000190023">
    <property type="component" value="Unassembled WGS sequence"/>
</dbReference>
<keyword evidence="4" id="KW-1185">Reference proteome</keyword>
<dbReference type="AlphaFoldDB" id="A0A1T0BBN5"/>
<dbReference type="Gene3D" id="2.160.20.10">
    <property type="entry name" value="Single-stranded right-handed beta-helix, Pectin lyase-like"/>
    <property type="match status" value="1"/>
</dbReference>
<dbReference type="STRING" id="123822.B0188_00730"/>
<name>A0A1T0BBN5_9PAST</name>
<feature type="domain" description="Filamentous haemagglutinin FhaB/tRNA nuclease CdiA-like TPS" evidence="2">
    <location>
        <begin position="5"/>
        <end position="118"/>
    </location>
</feature>